<keyword evidence="3" id="KW-1185">Reference proteome</keyword>
<evidence type="ECO:0000313" key="3">
    <source>
        <dbReference type="Proteomes" id="UP000294980"/>
    </source>
</evidence>
<dbReference type="Proteomes" id="UP000294980">
    <property type="component" value="Unassembled WGS sequence"/>
</dbReference>
<gene>
    <name evidence="2" type="ORF">EV688_101116</name>
</gene>
<dbReference type="Pfam" id="PF05960">
    <property type="entry name" value="DUF885"/>
    <property type="match status" value="1"/>
</dbReference>
<proteinExistence type="predicted"/>
<dbReference type="PROSITE" id="PS51257">
    <property type="entry name" value="PROKAR_LIPOPROTEIN"/>
    <property type="match status" value="1"/>
</dbReference>
<keyword evidence="1" id="KW-0732">Signal</keyword>
<evidence type="ECO:0000313" key="2">
    <source>
        <dbReference type="EMBL" id="TCO78303.1"/>
    </source>
</evidence>
<accession>A0A4R2KWN6</accession>
<dbReference type="InterPro" id="IPR010281">
    <property type="entry name" value="DUF885"/>
</dbReference>
<dbReference type="OrthoDB" id="9769898at2"/>
<name>A0A4R2KWN6_9GAMM</name>
<sequence length="615" mass="69749">MSMRLFRRASCTGLFLALAMSAGCQRAPDVAATAREAATGPVPINAFFEEVFERELSRHPVMQSRLGYRTERLGEWDDVSDEAHAARVARTRDDLARLERDYDYASLDPAEQLSHDLFMFNGKRLIADSDFRRHAYVVDQFNGQLTDLITVLQNNHPIDTREDAEDYISRIAGLEGVLLDYVKQLKDRASFGVVPPAFSFPAIITDATRIASGAPIDDASSENTVYADFRDKLATLPLGSADREALLQDASAALNGPFRRGFDALINEVKRQQGLADSNHGVWALPDGDAYYRNRILHHTALSLSPDDIHQIGLDEVDRLHYEMRGTIGEVGFDGDLREFFEFIRDDPNNYHEDSDAGREQFLENARAQITEIYSVVDDYFNALPEADLVVRRVEPWRENSTSIAFYNRPSADGSKPGIYYAILADMSSVQKYVFTAITYHESVPGHHFQIALAQELDGLPRFRRQSGYGAFTEGWALYAEQLAREMGFYQNPYDNFGRLQNELWRAVRLVLDTGIHAKKWSREEAITYFRENTPLSEGDIVTEVERFFVNPGQALGYKLGMIKILELRELARQELGERFDIRDFHDAVIGAGSLPLPLLERRVKDWQRQAVDSH</sequence>
<protein>
    <submittedName>
        <fullName evidence="2">Uncharacterized protein (DUF885 family)</fullName>
    </submittedName>
</protein>
<reference evidence="2 3" key="1">
    <citation type="submission" date="2019-03" db="EMBL/GenBank/DDBJ databases">
        <title>Genomic Encyclopedia of Type Strains, Phase IV (KMG-IV): sequencing the most valuable type-strain genomes for metagenomic binning, comparative biology and taxonomic classification.</title>
        <authorList>
            <person name="Goeker M."/>
        </authorList>
    </citation>
    <scope>NUCLEOTIDE SEQUENCE [LARGE SCALE GENOMIC DNA]</scope>
    <source>
        <strain evidence="2 3">DSM 23344</strain>
    </source>
</reference>
<dbReference type="RefSeq" id="WP_117316332.1">
    <property type="nucleotide sequence ID" value="NZ_QQSW01000006.1"/>
</dbReference>
<feature type="signal peptide" evidence="1">
    <location>
        <begin position="1"/>
        <end position="26"/>
    </location>
</feature>
<comment type="caution">
    <text evidence="2">The sequence shown here is derived from an EMBL/GenBank/DDBJ whole genome shotgun (WGS) entry which is preliminary data.</text>
</comment>
<feature type="chain" id="PRO_5020480229" evidence="1">
    <location>
        <begin position="27"/>
        <end position="615"/>
    </location>
</feature>
<dbReference type="AlphaFoldDB" id="A0A4R2KWN6"/>
<evidence type="ECO:0000256" key="1">
    <source>
        <dbReference type="SAM" id="SignalP"/>
    </source>
</evidence>
<dbReference type="PANTHER" id="PTHR33361">
    <property type="entry name" value="GLR0591 PROTEIN"/>
    <property type="match status" value="1"/>
</dbReference>
<dbReference type="EMBL" id="SLWX01000001">
    <property type="protein sequence ID" value="TCO78303.1"/>
    <property type="molecule type" value="Genomic_DNA"/>
</dbReference>
<organism evidence="2 3">
    <name type="scientific">Chromatocurvus halotolerans</name>
    <dbReference type="NCBI Taxonomy" id="1132028"/>
    <lineage>
        <taxon>Bacteria</taxon>
        <taxon>Pseudomonadati</taxon>
        <taxon>Pseudomonadota</taxon>
        <taxon>Gammaproteobacteria</taxon>
        <taxon>Cellvibrionales</taxon>
        <taxon>Halieaceae</taxon>
        <taxon>Chromatocurvus</taxon>
    </lineage>
</organism>
<dbReference type="PANTHER" id="PTHR33361:SF16">
    <property type="entry name" value="DUF885 DOMAIN-CONTAINING PROTEIN"/>
    <property type="match status" value="1"/>
</dbReference>